<dbReference type="EMBL" id="JABFTP020000083">
    <property type="protein sequence ID" value="KAL3274874.1"/>
    <property type="molecule type" value="Genomic_DNA"/>
</dbReference>
<comment type="caution">
    <text evidence="1">The sequence shown here is derived from an EMBL/GenBank/DDBJ whole genome shotgun (WGS) entry which is preliminary data.</text>
</comment>
<evidence type="ECO:0000313" key="2">
    <source>
        <dbReference type="Proteomes" id="UP001516400"/>
    </source>
</evidence>
<dbReference type="AlphaFoldDB" id="A0ABD2N8L5"/>
<evidence type="ECO:0000313" key="1">
    <source>
        <dbReference type="EMBL" id="KAL3274874.1"/>
    </source>
</evidence>
<proteinExistence type="predicted"/>
<organism evidence="1 2">
    <name type="scientific">Cryptolaemus montrouzieri</name>
    <dbReference type="NCBI Taxonomy" id="559131"/>
    <lineage>
        <taxon>Eukaryota</taxon>
        <taxon>Metazoa</taxon>
        <taxon>Ecdysozoa</taxon>
        <taxon>Arthropoda</taxon>
        <taxon>Hexapoda</taxon>
        <taxon>Insecta</taxon>
        <taxon>Pterygota</taxon>
        <taxon>Neoptera</taxon>
        <taxon>Endopterygota</taxon>
        <taxon>Coleoptera</taxon>
        <taxon>Polyphaga</taxon>
        <taxon>Cucujiformia</taxon>
        <taxon>Coccinelloidea</taxon>
        <taxon>Coccinellidae</taxon>
        <taxon>Scymninae</taxon>
        <taxon>Scymnini</taxon>
        <taxon>Cryptolaemus</taxon>
    </lineage>
</organism>
<dbReference type="Proteomes" id="UP001516400">
    <property type="component" value="Unassembled WGS sequence"/>
</dbReference>
<name>A0ABD2N8L5_9CUCU</name>
<sequence>MNANIISALTKAQKKAIEEDERLNNTQDFTIVGSDQPNMVEILKKPSNSIELVFSTENDGNKIANDSEIFISELDILYYVPTLHTIFVKPKARSTFTPDVLSRDLESLATKCNMTEVIIVRNEDDLKFIQNLANIIDRDKN</sequence>
<gene>
    <name evidence="1" type="ORF">HHI36_019656</name>
</gene>
<reference evidence="1 2" key="1">
    <citation type="journal article" date="2021" name="BMC Biol.">
        <title>Horizontally acquired antibacterial genes associated with adaptive radiation of ladybird beetles.</title>
        <authorList>
            <person name="Li H.S."/>
            <person name="Tang X.F."/>
            <person name="Huang Y.H."/>
            <person name="Xu Z.Y."/>
            <person name="Chen M.L."/>
            <person name="Du X.Y."/>
            <person name="Qiu B.Y."/>
            <person name="Chen P.T."/>
            <person name="Zhang W."/>
            <person name="Slipinski A."/>
            <person name="Escalona H.E."/>
            <person name="Waterhouse R.M."/>
            <person name="Zwick A."/>
            <person name="Pang H."/>
        </authorList>
    </citation>
    <scope>NUCLEOTIDE SEQUENCE [LARGE SCALE GENOMIC DNA]</scope>
    <source>
        <strain evidence="1">SYSU2018</strain>
    </source>
</reference>
<keyword evidence="2" id="KW-1185">Reference proteome</keyword>
<accession>A0ABD2N8L5</accession>
<protein>
    <submittedName>
        <fullName evidence="1">Uncharacterized protein</fullName>
    </submittedName>
</protein>